<accession>A0A485KWF3</accession>
<dbReference type="EMBL" id="VJMH01005392">
    <property type="protein sequence ID" value="KAF0696471.1"/>
    <property type="molecule type" value="Genomic_DNA"/>
</dbReference>
<evidence type="ECO:0000313" key="1">
    <source>
        <dbReference type="EMBL" id="KAF0696471.1"/>
    </source>
</evidence>
<keyword evidence="3" id="KW-1185">Reference proteome</keyword>
<sequence>MPSSTLSPASLPSLVVAPLTGHRRIGAFSHEELIYVEYLSEEFKAGRLEGIANGTSLRLWLAKQLNCAPMRLSKKFDKDSGMLGMVKFIGRPAALDAMPLAERVICAANLDELRRRLVAAVVRDTVGHKPLAHHLSKHNSSRPYSTRVAWCDCNDYDDVASWHQGTTRRMVESTSCVNVKVDDVIKVEGLPPQSPTCTTDYAALSDMTEHDVILTDQEIEWLELLVADSDFFVLHDDLERSTVVLSVDLLRPTGL</sequence>
<proteinExistence type="predicted"/>
<gene>
    <name evidence="2" type="primary">Aste57867_12766</name>
    <name evidence="1" type="ORF">As57867_012718</name>
    <name evidence="2" type="ORF">ASTE57867_12766</name>
</gene>
<organism evidence="2 3">
    <name type="scientific">Aphanomyces stellatus</name>
    <dbReference type="NCBI Taxonomy" id="120398"/>
    <lineage>
        <taxon>Eukaryota</taxon>
        <taxon>Sar</taxon>
        <taxon>Stramenopiles</taxon>
        <taxon>Oomycota</taxon>
        <taxon>Saprolegniomycetes</taxon>
        <taxon>Saprolegniales</taxon>
        <taxon>Verrucalvaceae</taxon>
        <taxon>Aphanomyces</taxon>
    </lineage>
</organism>
<evidence type="ECO:0000313" key="3">
    <source>
        <dbReference type="Proteomes" id="UP000332933"/>
    </source>
</evidence>
<reference evidence="2 3" key="1">
    <citation type="submission" date="2019-03" db="EMBL/GenBank/DDBJ databases">
        <authorList>
            <person name="Gaulin E."/>
            <person name="Dumas B."/>
        </authorList>
    </citation>
    <scope>NUCLEOTIDE SEQUENCE [LARGE SCALE GENOMIC DNA]</scope>
    <source>
        <strain evidence="2">CBS 568.67</strain>
    </source>
</reference>
<name>A0A485KWF3_9STRA</name>
<dbReference type="EMBL" id="CAADRA010005413">
    <property type="protein sequence ID" value="VFT89615.1"/>
    <property type="molecule type" value="Genomic_DNA"/>
</dbReference>
<dbReference type="OrthoDB" id="206902at2759"/>
<dbReference type="AlphaFoldDB" id="A0A485KWF3"/>
<protein>
    <submittedName>
        <fullName evidence="2">Aste57867_12766 protein</fullName>
    </submittedName>
</protein>
<evidence type="ECO:0000313" key="2">
    <source>
        <dbReference type="EMBL" id="VFT89615.1"/>
    </source>
</evidence>
<dbReference type="Proteomes" id="UP000332933">
    <property type="component" value="Unassembled WGS sequence"/>
</dbReference>
<dbReference type="PANTHER" id="PTHR35213">
    <property type="entry name" value="RING-TYPE DOMAIN-CONTAINING PROTEIN-RELATED"/>
    <property type="match status" value="1"/>
</dbReference>
<reference evidence="1" key="2">
    <citation type="submission" date="2019-06" db="EMBL/GenBank/DDBJ databases">
        <title>Genomics analysis of Aphanomyces spp. identifies a new class of oomycete effector associated with host adaptation.</title>
        <authorList>
            <person name="Gaulin E."/>
        </authorList>
    </citation>
    <scope>NUCLEOTIDE SEQUENCE</scope>
    <source>
        <strain evidence="1">CBS 578.67</strain>
    </source>
</reference>